<gene>
    <name evidence="1" type="ORF">BRADI_2g36789v3</name>
</gene>
<name>A0A2K2DC71_BRADI</name>
<reference evidence="1 2" key="1">
    <citation type="journal article" date="2010" name="Nature">
        <title>Genome sequencing and analysis of the model grass Brachypodium distachyon.</title>
        <authorList>
            <consortium name="International Brachypodium Initiative"/>
        </authorList>
    </citation>
    <scope>NUCLEOTIDE SEQUENCE [LARGE SCALE GENOMIC DNA]</scope>
    <source>
        <strain evidence="1 2">Bd21</strain>
    </source>
</reference>
<evidence type="ECO:0000313" key="2">
    <source>
        <dbReference type="EnsemblPlants" id="PNT71880"/>
    </source>
</evidence>
<dbReference type="Proteomes" id="UP000008810">
    <property type="component" value="Chromosome 2"/>
</dbReference>
<evidence type="ECO:0000313" key="1">
    <source>
        <dbReference type="EMBL" id="PNT71880.1"/>
    </source>
</evidence>
<protein>
    <submittedName>
        <fullName evidence="1 2">Uncharacterized protein</fullName>
    </submittedName>
</protein>
<sequence>MQPGSSRWLLSMNIRPHLRVLFKSAKNPKKGRDVAGSQLSPTMEMLDLNFSVKLCFASRGRDCK</sequence>
<reference evidence="2" key="3">
    <citation type="submission" date="2018-08" db="UniProtKB">
        <authorList>
            <consortium name="EnsemblPlants"/>
        </authorList>
    </citation>
    <scope>IDENTIFICATION</scope>
    <source>
        <strain evidence="2">cv. Bd21</strain>
    </source>
</reference>
<dbReference type="EMBL" id="CM000881">
    <property type="protein sequence ID" value="PNT71880.1"/>
    <property type="molecule type" value="Genomic_DNA"/>
</dbReference>
<dbReference type="EnsemblPlants" id="PNT71880">
    <property type="protein sequence ID" value="PNT71880"/>
    <property type="gene ID" value="BRADI_2g36789v3"/>
</dbReference>
<dbReference type="InParanoid" id="A0A2K2DC71"/>
<organism evidence="1">
    <name type="scientific">Brachypodium distachyon</name>
    <name type="common">Purple false brome</name>
    <name type="synonym">Trachynia distachya</name>
    <dbReference type="NCBI Taxonomy" id="15368"/>
    <lineage>
        <taxon>Eukaryota</taxon>
        <taxon>Viridiplantae</taxon>
        <taxon>Streptophyta</taxon>
        <taxon>Embryophyta</taxon>
        <taxon>Tracheophyta</taxon>
        <taxon>Spermatophyta</taxon>
        <taxon>Magnoliopsida</taxon>
        <taxon>Liliopsida</taxon>
        <taxon>Poales</taxon>
        <taxon>Poaceae</taxon>
        <taxon>BOP clade</taxon>
        <taxon>Pooideae</taxon>
        <taxon>Stipodae</taxon>
        <taxon>Brachypodieae</taxon>
        <taxon>Brachypodium</taxon>
    </lineage>
</organism>
<reference evidence="1" key="2">
    <citation type="submission" date="2017-06" db="EMBL/GenBank/DDBJ databases">
        <title>WGS assembly of Brachypodium distachyon.</title>
        <authorList>
            <consortium name="The International Brachypodium Initiative"/>
            <person name="Lucas S."/>
            <person name="Harmon-Smith M."/>
            <person name="Lail K."/>
            <person name="Tice H."/>
            <person name="Grimwood J."/>
            <person name="Bruce D."/>
            <person name="Barry K."/>
            <person name="Shu S."/>
            <person name="Lindquist E."/>
            <person name="Wang M."/>
            <person name="Pitluck S."/>
            <person name="Vogel J.P."/>
            <person name="Garvin D.F."/>
            <person name="Mockler T.C."/>
            <person name="Schmutz J."/>
            <person name="Rokhsar D."/>
            <person name="Bevan M.W."/>
        </authorList>
    </citation>
    <scope>NUCLEOTIDE SEQUENCE</scope>
    <source>
        <strain evidence="1">Bd21</strain>
    </source>
</reference>
<keyword evidence="3" id="KW-1185">Reference proteome</keyword>
<evidence type="ECO:0000313" key="3">
    <source>
        <dbReference type="Proteomes" id="UP000008810"/>
    </source>
</evidence>
<dbReference type="Gramene" id="PNT71880">
    <property type="protein sequence ID" value="PNT71880"/>
    <property type="gene ID" value="BRADI_2g36789v3"/>
</dbReference>
<accession>A0A2K2DC71</accession>
<proteinExistence type="predicted"/>
<dbReference type="AlphaFoldDB" id="A0A2K2DC71"/>